<dbReference type="EMBL" id="SJPG01000001">
    <property type="protein sequence ID" value="TWT64020.1"/>
    <property type="molecule type" value="Genomic_DNA"/>
</dbReference>
<dbReference type="SUPFAM" id="SSF103473">
    <property type="entry name" value="MFS general substrate transporter"/>
    <property type="match status" value="1"/>
</dbReference>
<feature type="transmembrane region" description="Helical" evidence="1">
    <location>
        <begin position="73"/>
        <end position="92"/>
    </location>
</feature>
<dbReference type="Proteomes" id="UP000316095">
    <property type="component" value="Unassembled WGS sequence"/>
</dbReference>
<keyword evidence="3" id="KW-1185">Reference proteome</keyword>
<dbReference type="SUPFAM" id="SSF55961">
    <property type="entry name" value="Bet v1-like"/>
    <property type="match status" value="1"/>
</dbReference>
<dbReference type="Gene3D" id="3.30.530.20">
    <property type="match status" value="1"/>
</dbReference>
<feature type="transmembrane region" description="Helical" evidence="1">
    <location>
        <begin position="41"/>
        <end position="61"/>
    </location>
</feature>
<evidence type="ECO:0000313" key="2">
    <source>
        <dbReference type="EMBL" id="TWT64020.1"/>
    </source>
</evidence>
<organism evidence="2 3">
    <name type="scientific">Rubinisphaera italica</name>
    <dbReference type="NCBI Taxonomy" id="2527969"/>
    <lineage>
        <taxon>Bacteria</taxon>
        <taxon>Pseudomonadati</taxon>
        <taxon>Planctomycetota</taxon>
        <taxon>Planctomycetia</taxon>
        <taxon>Planctomycetales</taxon>
        <taxon>Planctomycetaceae</taxon>
        <taxon>Rubinisphaera</taxon>
    </lineage>
</organism>
<accession>A0A5C5XM31</accession>
<dbReference type="AlphaFoldDB" id="A0A5C5XM31"/>
<reference evidence="2 3" key="1">
    <citation type="submission" date="2019-02" db="EMBL/GenBank/DDBJ databases">
        <title>Deep-cultivation of Planctomycetes and their phenomic and genomic characterization uncovers novel biology.</title>
        <authorList>
            <person name="Wiegand S."/>
            <person name="Jogler M."/>
            <person name="Boedeker C."/>
            <person name="Pinto D."/>
            <person name="Vollmers J."/>
            <person name="Rivas-Marin E."/>
            <person name="Kohn T."/>
            <person name="Peeters S.H."/>
            <person name="Heuer A."/>
            <person name="Rast P."/>
            <person name="Oberbeckmann S."/>
            <person name="Bunk B."/>
            <person name="Jeske O."/>
            <person name="Meyerdierks A."/>
            <person name="Storesund J.E."/>
            <person name="Kallscheuer N."/>
            <person name="Luecker S."/>
            <person name="Lage O.M."/>
            <person name="Pohl T."/>
            <person name="Merkel B.J."/>
            <person name="Hornburger P."/>
            <person name="Mueller R.-W."/>
            <person name="Bruemmer F."/>
            <person name="Labrenz M."/>
            <person name="Spormann A.M."/>
            <person name="Op Den Camp H."/>
            <person name="Overmann J."/>
            <person name="Amann R."/>
            <person name="Jetten M.S.M."/>
            <person name="Mascher T."/>
            <person name="Medema M.H."/>
            <person name="Devos D.P."/>
            <person name="Kaster A.-K."/>
            <person name="Ovreas L."/>
            <person name="Rohde M."/>
            <person name="Galperin M.Y."/>
            <person name="Jogler C."/>
        </authorList>
    </citation>
    <scope>NUCLEOTIDE SEQUENCE [LARGE SCALE GENOMIC DNA]</scope>
    <source>
        <strain evidence="2 3">Pan54</strain>
    </source>
</reference>
<dbReference type="InterPro" id="IPR036259">
    <property type="entry name" value="MFS_trans_sf"/>
</dbReference>
<dbReference type="RefSeq" id="WP_146505772.1">
    <property type="nucleotide sequence ID" value="NZ_SJPG01000001.1"/>
</dbReference>
<dbReference type="InterPro" id="IPR019587">
    <property type="entry name" value="Polyketide_cyclase/dehydratase"/>
</dbReference>
<protein>
    <submittedName>
        <fullName evidence="2">Polyketide cyclase / dehydrase and lipid transport</fullName>
    </submittedName>
</protein>
<name>A0A5C5XM31_9PLAN</name>
<dbReference type="InterPro" id="IPR023393">
    <property type="entry name" value="START-like_dom_sf"/>
</dbReference>
<feature type="transmembrane region" description="Helical" evidence="1">
    <location>
        <begin position="98"/>
        <end position="120"/>
    </location>
</feature>
<keyword evidence="1" id="KW-0472">Membrane</keyword>
<gene>
    <name evidence="2" type="ORF">Pan54_47800</name>
</gene>
<evidence type="ECO:0000313" key="3">
    <source>
        <dbReference type="Proteomes" id="UP000316095"/>
    </source>
</evidence>
<keyword evidence="1" id="KW-1133">Transmembrane helix</keyword>
<dbReference type="Pfam" id="PF10604">
    <property type="entry name" value="Polyketide_cyc2"/>
    <property type="match status" value="1"/>
</dbReference>
<comment type="caution">
    <text evidence="2">The sequence shown here is derived from an EMBL/GenBank/DDBJ whole genome shotgun (WGS) entry which is preliminary data.</text>
</comment>
<evidence type="ECO:0000256" key="1">
    <source>
        <dbReference type="SAM" id="Phobius"/>
    </source>
</evidence>
<proteinExistence type="predicted"/>
<keyword evidence="1" id="KW-0812">Transmembrane</keyword>
<dbReference type="OrthoDB" id="581779at2"/>
<sequence length="303" mass="33859">MNDCLLRTALGVNCSFSSITGFLMTFSPGLVGGMIGFENSIILQIVGGGLLAFAGLLLYLATIAREPQLLSMLASLGDFSWVGGTVVLAFISPSIFSTIGWLIVSMVALVVMACGLAQVIGIDRSYRSNDPARVGWLRHCLEYRLDTSPQKLWNVTRDVGHIHHHAPSVVLASMVEEETEDERPVRECQDEKGQCWREVISIDDEEMRLDLHFLTERDGFPFPFAQMEGGWMVQPVPEGTRLRVWWEVVPKRRWAAFVFMPLFSVLLRRSFRVTIENMRDAADGDEERVVPAKDKQPIIAGAC</sequence>
<feature type="transmembrane region" description="Helical" evidence="1">
    <location>
        <begin position="12"/>
        <end position="35"/>
    </location>
</feature>